<dbReference type="PANTHER" id="PTHR30386">
    <property type="entry name" value="MEMBRANE FUSION SUBUNIT OF EMRAB-TOLC MULTIDRUG EFFLUX PUMP"/>
    <property type="match status" value="1"/>
</dbReference>
<dbReference type="Pfam" id="PF26002">
    <property type="entry name" value="Beta-barrel_AprE"/>
    <property type="match status" value="1"/>
</dbReference>
<sequence>MKPLHRIARWGVRSGVTRTVAPVHPTAKALQLPRRVVLMACAGVTTGSALMFTWAALAPLSGAVVAEGFVRVEGERKSIQHQEGGIVKAVLVRDGDRVKAGQPLVELDNVAPAAELSALEAQFDAEQAKIARLVAERNLVGVVSFPPLLTNRRSTPRIAELLQRESTLFDTRKRSLNDQTATLQKELSHVRRELVVSAQMGQTMQRGLQIAARQRQTNEALQEEGFVSSAKVLDFQRAETDALSRVQSSEAELDRAQQREADLERRLAAVRNDYVRAADDELKEANNRAVQLDERLRPARDLATRTTVSAPATGTVVGLRVHSAGTVLGPREPLLDIVPSDAPLIVEANIRPDDVREIRPGSYADVRLTAYNPRTTPMLDGRVTYVSADALSDNQTRARFYVVRVEVAKHEVERVNRLAREPVVLGPGMRAELYIRKHARSAFDYLLEPVFEGISKSMRD</sequence>
<feature type="coiled-coil region" evidence="10">
    <location>
        <begin position="239"/>
        <end position="295"/>
    </location>
</feature>
<keyword evidence="5 9" id="KW-0997">Cell inner membrane</keyword>
<dbReference type="InterPro" id="IPR050739">
    <property type="entry name" value="MFP"/>
</dbReference>
<evidence type="ECO:0000313" key="13">
    <source>
        <dbReference type="EMBL" id="MBB6102005.1"/>
    </source>
</evidence>
<keyword evidence="7 9" id="KW-1133">Transmembrane helix</keyword>
<dbReference type="InterPro" id="IPR010129">
    <property type="entry name" value="T1SS_HlyD"/>
</dbReference>
<dbReference type="Pfam" id="PF25994">
    <property type="entry name" value="HH_AprE"/>
    <property type="match status" value="1"/>
</dbReference>
<keyword evidence="6 9" id="KW-0812">Transmembrane</keyword>
<evidence type="ECO:0000256" key="6">
    <source>
        <dbReference type="ARBA" id="ARBA00022692"/>
    </source>
</evidence>
<dbReference type="RefSeq" id="WP_260184480.1">
    <property type="nucleotide sequence ID" value="NZ_JACHBW010000004.1"/>
</dbReference>
<evidence type="ECO:0000256" key="4">
    <source>
        <dbReference type="ARBA" id="ARBA00022475"/>
    </source>
</evidence>
<feature type="domain" description="AprE-like beta-barrel" evidence="12">
    <location>
        <begin position="344"/>
        <end position="436"/>
    </location>
</feature>
<dbReference type="Gene3D" id="2.40.30.170">
    <property type="match status" value="1"/>
</dbReference>
<evidence type="ECO:0000259" key="12">
    <source>
        <dbReference type="Pfam" id="PF26002"/>
    </source>
</evidence>
<evidence type="ECO:0000256" key="10">
    <source>
        <dbReference type="SAM" id="Coils"/>
    </source>
</evidence>
<evidence type="ECO:0000256" key="1">
    <source>
        <dbReference type="ARBA" id="ARBA00004377"/>
    </source>
</evidence>
<keyword evidence="8 9" id="KW-0472">Membrane</keyword>
<evidence type="ECO:0000256" key="9">
    <source>
        <dbReference type="RuleBase" id="RU365093"/>
    </source>
</evidence>
<organism evidence="13 14">
    <name type="scientific">Paraburkholderia bannensis</name>
    <dbReference type="NCBI Taxonomy" id="765414"/>
    <lineage>
        <taxon>Bacteria</taxon>
        <taxon>Pseudomonadati</taxon>
        <taxon>Pseudomonadota</taxon>
        <taxon>Betaproteobacteria</taxon>
        <taxon>Burkholderiales</taxon>
        <taxon>Burkholderiaceae</taxon>
        <taxon>Paraburkholderia</taxon>
    </lineage>
</organism>
<name>A0A7W9TX70_9BURK</name>
<comment type="caution">
    <text evidence="13">The sequence shown here is derived from an EMBL/GenBank/DDBJ whole genome shotgun (WGS) entry which is preliminary data.</text>
</comment>
<dbReference type="Proteomes" id="UP000571554">
    <property type="component" value="Unassembled WGS sequence"/>
</dbReference>
<evidence type="ECO:0000313" key="14">
    <source>
        <dbReference type="Proteomes" id="UP000571554"/>
    </source>
</evidence>
<evidence type="ECO:0000256" key="5">
    <source>
        <dbReference type="ARBA" id="ARBA00022519"/>
    </source>
</evidence>
<keyword evidence="4 9" id="KW-1003">Cell membrane</keyword>
<dbReference type="PRINTS" id="PR01490">
    <property type="entry name" value="RTXTOXIND"/>
</dbReference>
<dbReference type="AlphaFoldDB" id="A0A7W9TX70"/>
<keyword evidence="14" id="KW-1185">Reference proteome</keyword>
<feature type="domain" description="AprE-like long alpha-helical hairpin" evidence="11">
    <location>
        <begin position="113"/>
        <end position="301"/>
    </location>
</feature>
<dbReference type="Gene3D" id="2.40.50.100">
    <property type="match status" value="1"/>
</dbReference>
<evidence type="ECO:0000256" key="8">
    <source>
        <dbReference type="ARBA" id="ARBA00023136"/>
    </source>
</evidence>
<dbReference type="SUPFAM" id="SSF111369">
    <property type="entry name" value="HlyD-like secretion proteins"/>
    <property type="match status" value="1"/>
</dbReference>
<protein>
    <recommendedName>
        <fullName evidence="9">Membrane fusion protein (MFP) family protein</fullName>
    </recommendedName>
</protein>
<proteinExistence type="inferred from homology"/>
<comment type="similarity">
    <text evidence="2 9">Belongs to the membrane fusion protein (MFP) (TC 8.A.1) family.</text>
</comment>
<gene>
    <name evidence="13" type="ORF">F4827_001853</name>
</gene>
<dbReference type="EMBL" id="JACHBW010000004">
    <property type="protein sequence ID" value="MBB6102005.1"/>
    <property type="molecule type" value="Genomic_DNA"/>
</dbReference>
<dbReference type="GO" id="GO:0005886">
    <property type="term" value="C:plasma membrane"/>
    <property type="evidence" value="ECO:0007669"/>
    <property type="project" value="UniProtKB-SubCell"/>
</dbReference>
<evidence type="ECO:0000256" key="3">
    <source>
        <dbReference type="ARBA" id="ARBA00022448"/>
    </source>
</evidence>
<evidence type="ECO:0000256" key="7">
    <source>
        <dbReference type="ARBA" id="ARBA00022989"/>
    </source>
</evidence>
<dbReference type="NCBIfam" id="TIGR01843">
    <property type="entry name" value="type_I_hlyD"/>
    <property type="match status" value="1"/>
</dbReference>
<dbReference type="GO" id="GO:0015031">
    <property type="term" value="P:protein transport"/>
    <property type="evidence" value="ECO:0007669"/>
    <property type="project" value="InterPro"/>
</dbReference>
<dbReference type="PANTHER" id="PTHR30386:SF17">
    <property type="entry name" value="ALKALINE PROTEASE SECRETION PROTEIN APRE"/>
    <property type="match status" value="1"/>
</dbReference>
<comment type="subcellular location">
    <subcellularLocation>
        <location evidence="1 9">Cell inner membrane</location>
        <topology evidence="1 9">Single-pass membrane protein</topology>
    </subcellularLocation>
</comment>
<keyword evidence="3 9" id="KW-0813">Transport</keyword>
<evidence type="ECO:0000256" key="2">
    <source>
        <dbReference type="ARBA" id="ARBA00009477"/>
    </source>
</evidence>
<accession>A0A7W9TX70</accession>
<dbReference type="InterPro" id="IPR058982">
    <property type="entry name" value="Beta-barrel_AprE"/>
</dbReference>
<evidence type="ECO:0000259" key="11">
    <source>
        <dbReference type="Pfam" id="PF25994"/>
    </source>
</evidence>
<keyword evidence="10" id="KW-0175">Coiled coil</keyword>
<dbReference type="InterPro" id="IPR058781">
    <property type="entry name" value="HH_AprE-like"/>
</dbReference>
<feature type="transmembrane region" description="Helical" evidence="9">
    <location>
        <begin position="36"/>
        <end position="57"/>
    </location>
</feature>
<reference evidence="13 14" key="1">
    <citation type="submission" date="2020-08" db="EMBL/GenBank/DDBJ databases">
        <title>Above-ground endophytic microbial communities from plants in different locations in the United States.</title>
        <authorList>
            <person name="Frank C."/>
        </authorList>
    </citation>
    <scope>NUCLEOTIDE SEQUENCE [LARGE SCALE GENOMIC DNA]</scope>
    <source>
        <strain evidence="13 14">WP4_2_2</strain>
    </source>
</reference>